<protein>
    <submittedName>
        <fullName evidence="1">Uncharacterized protein</fullName>
    </submittedName>
</protein>
<keyword evidence="2" id="KW-1185">Reference proteome</keyword>
<reference evidence="1 2" key="1">
    <citation type="journal article" date="2019" name="Microorganisms">
        <title>Paenibacillus lutrae sp. nov., A Chitinolytic Species Isolated from A River Otter in Castril Natural Park, Granada, Spain.</title>
        <authorList>
            <person name="Rodriguez M."/>
            <person name="Reina J.C."/>
            <person name="Bejar V."/>
            <person name="Llamas I."/>
        </authorList>
    </citation>
    <scope>NUCLEOTIDE SEQUENCE [LARGE SCALE GENOMIC DNA]</scope>
    <source>
        <strain evidence="1 2">N10</strain>
    </source>
</reference>
<name>A0A7X3JZP5_9BACL</name>
<gene>
    <name evidence="1" type="ORF">EDM21_12380</name>
</gene>
<evidence type="ECO:0000313" key="1">
    <source>
        <dbReference type="EMBL" id="MVP00308.1"/>
    </source>
</evidence>
<dbReference type="EMBL" id="RHLK01000006">
    <property type="protein sequence ID" value="MVP00308.1"/>
    <property type="molecule type" value="Genomic_DNA"/>
</dbReference>
<dbReference type="RefSeq" id="WP_157335874.1">
    <property type="nucleotide sequence ID" value="NZ_RHLK01000006.1"/>
</dbReference>
<organism evidence="1 2">
    <name type="scientific">Paenibacillus lutrae</name>
    <dbReference type="NCBI Taxonomy" id="2078573"/>
    <lineage>
        <taxon>Bacteria</taxon>
        <taxon>Bacillati</taxon>
        <taxon>Bacillota</taxon>
        <taxon>Bacilli</taxon>
        <taxon>Bacillales</taxon>
        <taxon>Paenibacillaceae</taxon>
        <taxon>Paenibacillus</taxon>
    </lineage>
</organism>
<sequence>MIKQYFAEISLTGEDTLSDSLNTLVNRAENEFGTPYIEIAQIVPTQADHYTVILNLDFPQAQGESRA</sequence>
<dbReference type="OrthoDB" id="2628509at2"/>
<dbReference type="AlphaFoldDB" id="A0A7X3JZP5"/>
<accession>A0A7X3JZP5</accession>
<proteinExistence type="predicted"/>
<evidence type="ECO:0000313" key="2">
    <source>
        <dbReference type="Proteomes" id="UP000490800"/>
    </source>
</evidence>
<dbReference type="Proteomes" id="UP000490800">
    <property type="component" value="Unassembled WGS sequence"/>
</dbReference>
<comment type="caution">
    <text evidence="1">The sequence shown here is derived from an EMBL/GenBank/DDBJ whole genome shotgun (WGS) entry which is preliminary data.</text>
</comment>